<proteinExistence type="predicted"/>
<sequence>MTEQEQQALTRLLTAFKRRLSLQICLFQEIVFEYGTVDAIVENDFSQEIVVHDYVFYCFTKACKSLMAVSLLLDNRLPEDAMILLRSVYESYLHIVYVLKNPERIDDFVQKKIGLYTGRFKHPVSKKRNKMSNQVINSETGEISNYGIGMSTLVNGSNYKFDKEVHTVIFPFLSEHTHPNMIASGSYRKDDIYYSYWQASNTLQSTFFAVYISTLILSEALTFEKLVEAKEIKYQCRQSIKLCEQFLALVECPNPFDSFPNNVQSRLVELAEHLSKRRYTYLKPYPQRKQISI</sequence>
<gene>
    <name evidence="1" type="ORF">PCC6912_54350</name>
</gene>
<evidence type="ECO:0000313" key="1">
    <source>
        <dbReference type="EMBL" id="RUR73894.1"/>
    </source>
</evidence>
<keyword evidence="2" id="KW-1185">Reference proteome</keyword>
<evidence type="ECO:0000313" key="2">
    <source>
        <dbReference type="Proteomes" id="UP000268857"/>
    </source>
</evidence>
<dbReference type="AlphaFoldDB" id="A0A3S0ZWF2"/>
<name>A0A3S0ZWF2_CHLFR</name>
<accession>A0A3S0ZWF2</accession>
<dbReference type="Pfam" id="PF18928">
    <property type="entry name" value="DUF5677"/>
    <property type="match status" value="1"/>
</dbReference>
<dbReference type="RefSeq" id="WP_016872363.1">
    <property type="nucleotide sequence ID" value="NZ_AJLN01000143.1"/>
</dbReference>
<dbReference type="InterPro" id="IPR043733">
    <property type="entry name" value="DUF5677"/>
</dbReference>
<reference evidence="1 2" key="1">
    <citation type="journal article" date="2019" name="Genome Biol. Evol.">
        <title>Day and night: Metabolic profiles and evolutionary relationships of six axenic non-marine cyanobacteria.</title>
        <authorList>
            <person name="Will S.E."/>
            <person name="Henke P."/>
            <person name="Boedeker C."/>
            <person name="Huang S."/>
            <person name="Brinkmann H."/>
            <person name="Rohde M."/>
            <person name="Jarek M."/>
            <person name="Friedl T."/>
            <person name="Seufert S."/>
            <person name="Schumacher M."/>
            <person name="Overmann J."/>
            <person name="Neumann-Schaal M."/>
            <person name="Petersen J."/>
        </authorList>
    </citation>
    <scope>NUCLEOTIDE SEQUENCE [LARGE SCALE GENOMIC DNA]</scope>
    <source>
        <strain evidence="1 2">PCC 6912</strain>
    </source>
</reference>
<protein>
    <submittedName>
        <fullName evidence="1">Uncharacterized protein</fullName>
    </submittedName>
</protein>
<dbReference type="OrthoDB" id="6399948at2"/>
<dbReference type="STRING" id="211165.GCA_000317285_06156"/>
<dbReference type="Proteomes" id="UP000268857">
    <property type="component" value="Unassembled WGS sequence"/>
</dbReference>
<dbReference type="EMBL" id="RSCJ01000032">
    <property type="protein sequence ID" value="RUR73894.1"/>
    <property type="molecule type" value="Genomic_DNA"/>
</dbReference>
<organism evidence="1 2">
    <name type="scientific">Chlorogloeopsis fritschii PCC 6912</name>
    <dbReference type="NCBI Taxonomy" id="211165"/>
    <lineage>
        <taxon>Bacteria</taxon>
        <taxon>Bacillati</taxon>
        <taxon>Cyanobacteriota</taxon>
        <taxon>Cyanophyceae</taxon>
        <taxon>Nostocales</taxon>
        <taxon>Chlorogloeopsidaceae</taxon>
        <taxon>Chlorogloeopsis</taxon>
    </lineage>
</organism>
<comment type="caution">
    <text evidence="1">The sequence shown here is derived from an EMBL/GenBank/DDBJ whole genome shotgun (WGS) entry which is preliminary data.</text>
</comment>